<dbReference type="PANTHER" id="PTHR35792:SF1">
    <property type="entry name" value="SLL0268 PROTEIN"/>
    <property type="match status" value="1"/>
</dbReference>
<dbReference type="Proteomes" id="UP000248706">
    <property type="component" value="Unassembled WGS sequence"/>
</dbReference>
<evidence type="ECO:0000313" key="1">
    <source>
        <dbReference type="EMBL" id="RAQ96759.1"/>
    </source>
</evidence>
<dbReference type="RefSeq" id="WP_170293340.1">
    <property type="nucleotide sequence ID" value="NZ_MCIF01000002.1"/>
</dbReference>
<name>A0A328VI84_9CHLR</name>
<dbReference type="InterPro" id="IPR052928">
    <property type="entry name" value="Desiccation-related_membrane"/>
</dbReference>
<sequence>MKFVAGLLLGFGLGFAAGLLFAPQSGEATRAQLTEQGLLLRDRSLGLSQELRQRANEALSQGREIYERTKEELSERYSKAKSGQL</sequence>
<comment type="caution">
    <text evidence="1">The sequence shown here is derived from an EMBL/GenBank/DDBJ whole genome shotgun (WGS) entry which is preliminary data.</text>
</comment>
<dbReference type="PANTHER" id="PTHR35792">
    <property type="entry name" value="GENERAL STRESS PROTEIN"/>
    <property type="match status" value="1"/>
</dbReference>
<dbReference type="Pfam" id="PF12732">
    <property type="entry name" value="YtxH"/>
    <property type="match status" value="1"/>
</dbReference>
<protein>
    <recommendedName>
        <fullName evidence="3">Gas vesicle protein</fullName>
    </recommendedName>
</protein>
<evidence type="ECO:0008006" key="3">
    <source>
        <dbReference type="Google" id="ProtNLM"/>
    </source>
</evidence>
<reference evidence="1 2" key="1">
    <citation type="submission" date="2016-08" db="EMBL/GenBank/DDBJ databases">
        <title>Analysis of Carbohydrate Active Enzymes in Thermogemmatispora T81 Reveals Carbohydrate Degradation Ability.</title>
        <authorList>
            <person name="Tomazini A."/>
            <person name="Lal S."/>
            <person name="Stott M."/>
            <person name="Henrissat B."/>
            <person name="Polikarpov I."/>
            <person name="Sparling R."/>
            <person name="Levin D.B."/>
        </authorList>
    </citation>
    <scope>NUCLEOTIDE SEQUENCE [LARGE SCALE GENOMIC DNA]</scope>
    <source>
        <strain evidence="1 2">T81</strain>
    </source>
</reference>
<keyword evidence="2" id="KW-1185">Reference proteome</keyword>
<dbReference type="InterPro" id="IPR024623">
    <property type="entry name" value="YtxH"/>
</dbReference>
<dbReference type="AlphaFoldDB" id="A0A328VI84"/>
<dbReference type="EMBL" id="MCIF01000002">
    <property type="protein sequence ID" value="RAQ96759.1"/>
    <property type="molecule type" value="Genomic_DNA"/>
</dbReference>
<gene>
    <name evidence="1" type="ORF">A4R35_14545</name>
</gene>
<accession>A0A328VI84</accession>
<organism evidence="1 2">
    <name type="scientific">Thermogemmatispora tikiterensis</name>
    <dbReference type="NCBI Taxonomy" id="1825093"/>
    <lineage>
        <taxon>Bacteria</taxon>
        <taxon>Bacillati</taxon>
        <taxon>Chloroflexota</taxon>
        <taxon>Ktedonobacteria</taxon>
        <taxon>Thermogemmatisporales</taxon>
        <taxon>Thermogemmatisporaceae</taxon>
        <taxon>Thermogemmatispora</taxon>
    </lineage>
</organism>
<evidence type="ECO:0000313" key="2">
    <source>
        <dbReference type="Proteomes" id="UP000248706"/>
    </source>
</evidence>
<proteinExistence type="predicted"/>